<accession>A0A8S5T598</accession>
<proteinExistence type="predicted"/>
<organism evidence="1">
    <name type="scientific">Siphoviridae sp. ctn8e14</name>
    <dbReference type="NCBI Taxonomy" id="2827936"/>
    <lineage>
        <taxon>Viruses</taxon>
        <taxon>Duplodnaviria</taxon>
        <taxon>Heunggongvirae</taxon>
        <taxon>Uroviricota</taxon>
        <taxon>Caudoviricetes</taxon>
    </lineage>
</organism>
<dbReference type="EMBL" id="BK032747">
    <property type="protein sequence ID" value="DAF58159.1"/>
    <property type="molecule type" value="Genomic_DNA"/>
</dbReference>
<evidence type="ECO:0000313" key="1">
    <source>
        <dbReference type="EMBL" id="DAF58159.1"/>
    </source>
</evidence>
<protein>
    <submittedName>
        <fullName evidence="1">Uncharacterized protein</fullName>
    </submittedName>
</protein>
<name>A0A8S5T598_9CAUD</name>
<reference evidence="1" key="1">
    <citation type="journal article" date="2021" name="Proc. Natl. Acad. Sci. U.S.A.">
        <title>A Catalog of Tens of Thousands of Viruses from Human Metagenomes Reveals Hidden Associations with Chronic Diseases.</title>
        <authorList>
            <person name="Tisza M.J."/>
            <person name="Buck C.B."/>
        </authorList>
    </citation>
    <scope>NUCLEOTIDE SEQUENCE</scope>
    <source>
        <strain evidence="1">Ctn8e14</strain>
    </source>
</reference>
<sequence>MLKWLWSDNYSNKDSEAGPTVKGVPHPELFTNVGTRPLVLEHFNIGAAIGPQTYVKDFYEIPGGCHAVLTLNNPKASEWILNFSHWYMQSKLFLPIGEKQDGLWDTKGRYKSNSLVVGLELAWGKVDEEVITDWKYENIHFLSPSVDTKSHFPYYDGELTPFAQQHGVYVPYVAMPYGYELQWAMLHVYNYGNTVYCSGIDFGVWSNS</sequence>